<sequence length="368" mass="42676">MRKVVVIAPTYNEKGEIENLVNKVFNQSEKLLNWEIYLLIVDSHSKDGTIEVIKKLQKKFPNLHLLETEKEGLGKAYLKGFKYCEEKINPYLIIQIDADGQHDPDKIPEFIMKIEEGADFVVGTRYSKGGSIPSNWGIHRKILSIGANFVIKFGFMKLKVTEWTNGYRAIKFWLVRNAYNHLENYSGYVFQVAFLDFAIKNNAVLGEIPIHFKERTTGISKINALQYSFQTFLYVFNNSSFIKYVIVGFAGFFVDFEISYIAIEKFHRPVWLGTILSGETAIICNFLLNNFWSFAHKRIKGGLTSFLWSFFKFNLVTSGSVLIQIGLLQLLIMLLGKQFWYIYKVFIIGFVIIPYSYILYNKVIWKNK</sequence>
<protein>
    <submittedName>
        <fullName evidence="11">Dolichyl-phosphate beta-D-mannosyltransferase</fullName>
    </submittedName>
</protein>
<keyword evidence="4 11" id="KW-0808">Transferase</keyword>
<reference evidence="11 12" key="1">
    <citation type="journal article" date="2015" name="Nature">
        <title>rRNA introns, odd ribosomes, and small enigmatic genomes across a large radiation of phyla.</title>
        <authorList>
            <person name="Brown C.T."/>
            <person name="Hug L.A."/>
            <person name="Thomas B.C."/>
            <person name="Sharon I."/>
            <person name="Castelle C.J."/>
            <person name="Singh A."/>
            <person name="Wilkins M.J."/>
            <person name="Williams K.H."/>
            <person name="Banfield J.F."/>
        </authorList>
    </citation>
    <scope>NUCLEOTIDE SEQUENCE [LARGE SCALE GENOMIC DNA]</scope>
</reference>
<evidence type="ECO:0000256" key="1">
    <source>
        <dbReference type="ARBA" id="ARBA00004141"/>
    </source>
</evidence>
<dbReference type="GO" id="GO:0016020">
    <property type="term" value="C:membrane"/>
    <property type="evidence" value="ECO:0007669"/>
    <property type="project" value="UniProtKB-SubCell"/>
</dbReference>
<feature type="domain" description="GtrA/DPMS transmembrane" evidence="10">
    <location>
        <begin position="243"/>
        <end position="365"/>
    </location>
</feature>
<dbReference type="Pfam" id="PF00535">
    <property type="entry name" value="Glycos_transf_2"/>
    <property type="match status" value="1"/>
</dbReference>
<comment type="similarity">
    <text evidence="2">Belongs to the glycosyltransferase 2 family.</text>
</comment>
<dbReference type="EMBL" id="LBOK01000001">
    <property type="protein sequence ID" value="KKP37674.1"/>
    <property type="molecule type" value="Genomic_DNA"/>
</dbReference>
<dbReference type="InterPro" id="IPR039528">
    <property type="entry name" value="DPM1-like"/>
</dbReference>
<dbReference type="GO" id="GO:0004582">
    <property type="term" value="F:dolichyl-phosphate beta-D-mannosyltransferase activity"/>
    <property type="evidence" value="ECO:0007669"/>
    <property type="project" value="InterPro"/>
</dbReference>
<dbReference type="Pfam" id="PF04138">
    <property type="entry name" value="GtrA_DPMS_TM"/>
    <property type="match status" value="1"/>
</dbReference>
<dbReference type="InterPro" id="IPR029044">
    <property type="entry name" value="Nucleotide-diphossugar_trans"/>
</dbReference>
<keyword evidence="6 8" id="KW-1133">Transmembrane helix</keyword>
<dbReference type="PANTHER" id="PTHR43398:SF1">
    <property type="entry name" value="DOLICHOL-PHOSPHATE MANNOSYLTRANSFERASE SUBUNIT 1"/>
    <property type="match status" value="1"/>
</dbReference>
<evidence type="ECO:0000256" key="7">
    <source>
        <dbReference type="ARBA" id="ARBA00023136"/>
    </source>
</evidence>
<proteinExistence type="inferred from homology"/>
<dbReference type="Gene3D" id="3.90.550.10">
    <property type="entry name" value="Spore Coat Polysaccharide Biosynthesis Protein SpsA, Chain A"/>
    <property type="match status" value="1"/>
</dbReference>
<evidence type="ECO:0000256" key="5">
    <source>
        <dbReference type="ARBA" id="ARBA00022692"/>
    </source>
</evidence>
<evidence type="ECO:0000256" key="8">
    <source>
        <dbReference type="SAM" id="Phobius"/>
    </source>
</evidence>
<evidence type="ECO:0000313" key="11">
    <source>
        <dbReference type="EMBL" id="KKP37674.1"/>
    </source>
</evidence>
<feature type="transmembrane region" description="Helical" evidence="8">
    <location>
        <begin position="313"/>
        <end position="335"/>
    </location>
</feature>
<evidence type="ECO:0000256" key="2">
    <source>
        <dbReference type="ARBA" id="ARBA00006739"/>
    </source>
</evidence>
<evidence type="ECO:0000259" key="9">
    <source>
        <dbReference type="Pfam" id="PF00535"/>
    </source>
</evidence>
<comment type="caution">
    <text evidence="11">The sequence shown here is derived from an EMBL/GenBank/DDBJ whole genome shotgun (WGS) entry which is preliminary data.</text>
</comment>
<feature type="transmembrane region" description="Helical" evidence="8">
    <location>
        <begin position="269"/>
        <end position="292"/>
    </location>
</feature>
<gene>
    <name evidence="11" type="ORF">UR23_C0001G0017</name>
</gene>
<accession>A0A0F9Z1Q0</accession>
<dbReference type="InterPro" id="IPR001173">
    <property type="entry name" value="Glyco_trans_2-like"/>
</dbReference>
<dbReference type="GO" id="GO:0000271">
    <property type="term" value="P:polysaccharide biosynthetic process"/>
    <property type="evidence" value="ECO:0007669"/>
    <property type="project" value="InterPro"/>
</dbReference>
<evidence type="ECO:0000256" key="6">
    <source>
        <dbReference type="ARBA" id="ARBA00022989"/>
    </source>
</evidence>
<evidence type="ECO:0000313" key="12">
    <source>
        <dbReference type="Proteomes" id="UP000034349"/>
    </source>
</evidence>
<evidence type="ECO:0000256" key="3">
    <source>
        <dbReference type="ARBA" id="ARBA00022676"/>
    </source>
</evidence>
<keyword evidence="7 8" id="KW-0472">Membrane</keyword>
<dbReference type="InterPro" id="IPR007267">
    <property type="entry name" value="GtrA_DPMS_TM"/>
</dbReference>
<dbReference type="Proteomes" id="UP000034349">
    <property type="component" value="Unassembled WGS sequence"/>
</dbReference>
<keyword evidence="3 11" id="KW-0328">Glycosyltransferase</keyword>
<feature type="transmembrane region" description="Helical" evidence="8">
    <location>
        <begin position="341"/>
        <end position="360"/>
    </location>
</feature>
<name>A0A0F9Z1Q0_9BACT</name>
<dbReference type="GO" id="GO:0009247">
    <property type="term" value="P:glycolipid biosynthetic process"/>
    <property type="evidence" value="ECO:0007669"/>
    <property type="project" value="TreeGrafter"/>
</dbReference>
<organism evidence="11 12">
    <name type="scientific">Candidatus Roizmanbacteria bacterium GW2011_GWA2_32_13</name>
    <dbReference type="NCBI Taxonomy" id="1618475"/>
    <lineage>
        <taxon>Bacteria</taxon>
        <taxon>Candidatus Roizmaniibacteriota</taxon>
    </lineage>
</organism>
<feature type="domain" description="Glycosyltransferase 2-like" evidence="9">
    <location>
        <begin position="6"/>
        <end position="177"/>
    </location>
</feature>
<dbReference type="SUPFAM" id="SSF53448">
    <property type="entry name" value="Nucleotide-diphospho-sugar transferases"/>
    <property type="match status" value="1"/>
</dbReference>
<keyword evidence="5 8" id="KW-0812">Transmembrane</keyword>
<dbReference type="AlphaFoldDB" id="A0A0F9Z1Q0"/>
<dbReference type="PANTHER" id="PTHR43398">
    <property type="entry name" value="DOLICHOL-PHOSPHATE MANNOSYLTRANSFERASE SUBUNIT 1"/>
    <property type="match status" value="1"/>
</dbReference>
<comment type="subcellular location">
    <subcellularLocation>
        <location evidence="1">Membrane</location>
        <topology evidence="1">Multi-pass membrane protein</topology>
    </subcellularLocation>
</comment>
<evidence type="ECO:0000259" key="10">
    <source>
        <dbReference type="Pfam" id="PF04138"/>
    </source>
</evidence>
<evidence type="ECO:0000256" key="4">
    <source>
        <dbReference type="ARBA" id="ARBA00022679"/>
    </source>
</evidence>
<feature type="transmembrane region" description="Helical" evidence="8">
    <location>
        <begin position="241"/>
        <end position="263"/>
    </location>
</feature>